<dbReference type="PANTHER" id="PTHR43280:SF28">
    <property type="entry name" value="HTH-TYPE TRANSCRIPTIONAL ACTIVATOR RHAS"/>
    <property type="match status" value="1"/>
</dbReference>
<dbReference type="InterPro" id="IPR018060">
    <property type="entry name" value="HTH_AraC"/>
</dbReference>
<protein>
    <submittedName>
        <fullName evidence="5">AraC family transcriptional regulator</fullName>
    </submittedName>
</protein>
<dbReference type="InterPro" id="IPR037923">
    <property type="entry name" value="HTH-like"/>
</dbReference>
<organism evidence="5">
    <name type="scientific">Firmicutes bacterium enrichment culture clone fosmid MGS-M1</name>
    <dbReference type="NCBI Taxonomy" id="1549348"/>
    <lineage>
        <taxon>Bacteria</taxon>
        <taxon>Bacillati</taxon>
        <taxon>Bacillota</taxon>
        <taxon>environmental samples</taxon>
    </lineage>
</organism>
<sequence length="302" mass="35855">MIKYRKVKRFYIKIVFLEVHMKRNRIIKEIETIEFAPVLIRTYAYNLNKRDWGKGKFPLRLVETYEFEFIIESEGYMNLEGKRYPLKPGDLCLRRPSETTMGEPPYSCYMISFALTNETIDDKVQPYYVNEILDALPAVLSTKNPKYYEVIFLKILEQYIKNESSSILLIRSLILEMIFAAYQEVKLDYLPSSAYARIIKSAIHYMEDRYTEKLTLEKISEEINLSPSHFQRIFKTTMNMSPNDYLINYRLMKAKKLLLITNDTITDISFLCGFESNAYFSYVFKTHMLMTPSMYRKSHQKP</sequence>
<proteinExistence type="predicted"/>
<keyword evidence="3" id="KW-0804">Transcription</keyword>
<evidence type="ECO:0000256" key="2">
    <source>
        <dbReference type="ARBA" id="ARBA00023125"/>
    </source>
</evidence>
<name>A0A0B5KGY4_9FIRM</name>
<feature type="domain" description="HTH araC/xylS-type" evidence="4">
    <location>
        <begin position="200"/>
        <end position="298"/>
    </location>
</feature>
<dbReference type="PROSITE" id="PS01124">
    <property type="entry name" value="HTH_ARAC_FAMILY_2"/>
    <property type="match status" value="1"/>
</dbReference>
<dbReference type="Pfam" id="PF12833">
    <property type="entry name" value="HTH_18"/>
    <property type="match status" value="1"/>
</dbReference>
<dbReference type="SUPFAM" id="SSF51215">
    <property type="entry name" value="Regulatory protein AraC"/>
    <property type="match status" value="1"/>
</dbReference>
<evidence type="ECO:0000256" key="3">
    <source>
        <dbReference type="ARBA" id="ARBA00023163"/>
    </source>
</evidence>
<reference evidence="5" key="1">
    <citation type="journal article" date="2015" name="Environ. Microbiol.">
        <title>Pressure adaptation is linked to thermal adaptation in salt-saturated marine habitats.</title>
        <authorList>
            <consortium name="The MAMBA Consortium"/>
            <person name="Alcaide M."/>
            <person name="Stogios P.J."/>
            <person name="Lafraya A."/>
            <person name="Tchigvintsev A."/>
            <person name="Flick R."/>
            <person name="Bargiela R."/>
            <person name="Chernikova T.N."/>
            <person name="Reva O.N."/>
            <person name="Hai T."/>
            <person name="Leggewie C.C."/>
            <person name="Katzke N."/>
            <person name="La Cono V."/>
            <person name="Matesanz R."/>
            <person name="Jebbar M."/>
            <person name="Jaeger K.E."/>
            <person name="Yakimov M.M."/>
            <person name="Yakunin A.F."/>
            <person name="Golyshin P.N."/>
            <person name="Golyshina O.V."/>
            <person name="Savchenko A."/>
            <person name="Ferrer M."/>
        </authorList>
    </citation>
    <scope>NUCLEOTIDE SEQUENCE</scope>
</reference>
<dbReference type="SMART" id="SM00342">
    <property type="entry name" value="HTH_ARAC"/>
    <property type="match status" value="1"/>
</dbReference>
<dbReference type="PANTHER" id="PTHR43280">
    <property type="entry name" value="ARAC-FAMILY TRANSCRIPTIONAL REGULATOR"/>
    <property type="match status" value="1"/>
</dbReference>
<evidence type="ECO:0000259" key="4">
    <source>
        <dbReference type="PROSITE" id="PS01124"/>
    </source>
</evidence>
<dbReference type="GO" id="GO:0043565">
    <property type="term" value="F:sequence-specific DNA binding"/>
    <property type="evidence" value="ECO:0007669"/>
    <property type="project" value="InterPro"/>
</dbReference>
<dbReference type="AlphaFoldDB" id="A0A0B5KGY4"/>
<evidence type="ECO:0000313" key="5">
    <source>
        <dbReference type="EMBL" id="AJG37935.1"/>
    </source>
</evidence>
<keyword evidence="1" id="KW-0805">Transcription regulation</keyword>
<dbReference type="InterPro" id="IPR009057">
    <property type="entry name" value="Homeodomain-like_sf"/>
</dbReference>
<keyword evidence="2" id="KW-0238">DNA-binding</keyword>
<evidence type="ECO:0000256" key="1">
    <source>
        <dbReference type="ARBA" id="ARBA00023015"/>
    </source>
</evidence>
<dbReference type="SUPFAM" id="SSF46689">
    <property type="entry name" value="Homeodomain-like"/>
    <property type="match status" value="2"/>
</dbReference>
<dbReference type="Gene3D" id="1.10.10.60">
    <property type="entry name" value="Homeodomain-like"/>
    <property type="match status" value="2"/>
</dbReference>
<dbReference type="GO" id="GO:0003700">
    <property type="term" value="F:DNA-binding transcription factor activity"/>
    <property type="evidence" value="ECO:0007669"/>
    <property type="project" value="InterPro"/>
</dbReference>
<accession>A0A0B5KGY4</accession>
<dbReference type="EMBL" id="KF831414">
    <property type="protein sequence ID" value="AJG37935.1"/>
    <property type="molecule type" value="Genomic_DNA"/>
</dbReference>